<evidence type="ECO:0000313" key="1">
    <source>
        <dbReference type="EMBL" id="CAJ2637977.1"/>
    </source>
</evidence>
<name>A0ACB0J2F2_TRIPR</name>
<organism evidence="1 2">
    <name type="scientific">Trifolium pratense</name>
    <name type="common">Red clover</name>
    <dbReference type="NCBI Taxonomy" id="57577"/>
    <lineage>
        <taxon>Eukaryota</taxon>
        <taxon>Viridiplantae</taxon>
        <taxon>Streptophyta</taxon>
        <taxon>Embryophyta</taxon>
        <taxon>Tracheophyta</taxon>
        <taxon>Spermatophyta</taxon>
        <taxon>Magnoliopsida</taxon>
        <taxon>eudicotyledons</taxon>
        <taxon>Gunneridae</taxon>
        <taxon>Pentapetalae</taxon>
        <taxon>rosids</taxon>
        <taxon>fabids</taxon>
        <taxon>Fabales</taxon>
        <taxon>Fabaceae</taxon>
        <taxon>Papilionoideae</taxon>
        <taxon>50 kb inversion clade</taxon>
        <taxon>NPAAA clade</taxon>
        <taxon>Hologalegina</taxon>
        <taxon>IRL clade</taxon>
        <taxon>Trifolieae</taxon>
        <taxon>Trifolium</taxon>
    </lineage>
</organism>
<proteinExistence type="predicted"/>
<dbReference type="EMBL" id="CASHSV030000013">
    <property type="protein sequence ID" value="CAJ2637977.1"/>
    <property type="molecule type" value="Genomic_DNA"/>
</dbReference>
<comment type="caution">
    <text evidence="1">The sequence shown here is derived from an EMBL/GenBank/DDBJ whole genome shotgun (WGS) entry which is preliminary data.</text>
</comment>
<reference evidence="1" key="1">
    <citation type="submission" date="2023-10" db="EMBL/GenBank/DDBJ databases">
        <authorList>
            <person name="Rodriguez Cubillos JULIANA M."/>
            <person name="De Vega J."/>
        </authorList>
    </citation>
    <scope>NUCLEOTIDE SEQUENCE</scope>
</reference>
<dbReference type="Proteomes" id="UP001177021">
    <property type="component" value="Unassembled WGS sequence"/>
</dbReference>
<sequence>MGLVLQIIMLLFVIGFVVAAQGSEGSIISPSPAFLPAVQPNGEAPGGLIHNGQSWRSSASSPSDPDGSVISPSPSTLPMDPSPSKAPSLLHPNGSFVQPPVALPPSTSAPTPQKIKGIESSISPSASPNTKSLSPPYKTASAPSTAEMNFPPAMQSIPPQRKTPIVRPPISTPTASAPVAIPPGNLPKTSPISQPIEHGSVPPEVDKRNESKSHNLEPVSPGFLLHPPVALPPPTSAPIPQKIKGIESPSSISLSPPYKDVPEPSTVERNFSPSVQPIPPQKKLPIVRPPISTPTAPAPVTTPPGNLPKTSPISQPIEHGSVPPEVDKRNESKSHNLEPVSPGFLLHPPVALPHPTSAPIPQKIKGIESPSSISLSPPYKDVPEPSTVERNFSPSVQPIPPQKKLPIVRPPISTPTAPAPVTTPPGNLPKTSPISQPIEHGSLPPNIDRRNESTSHNLEPISPGSFMHTPVALPPPTSAPIPPKIKGTESSIPPSPSPSTKSLLPPFKAVPEPSTVERNFPPSMQPIPPQKQIPIVRPPISTPTSPATVTTPPGNVPKTSPISQPIEHGSLPPTVGRRNESKNHNLEPVSPAPVATPSTNEPKISPISHSTNNGSLPPNAHGNGTNTNKPHPPETISPAPSFNLPKYSPVSQPTEPGSLPPTVHKGNSSIRHTLEPVSQAPVAEPPTNFPKKSPASQPTRLGSFPPNVHNTTVHKGHTPEPVMPPPTSTFPVDPPLAHPVIPAASPHELPAPVISPSLTPSRRFNGKNSGEPVSAPLYKTPKSPPAIVHSPAQAPSGHKARPLHHAPEPLISPPKSPFNKEDHSPASSPSTAFYKHHHTRNTITSPAPASSYFVSPPTSKHQGSADSPFTFPIQSPVSQVSPAPSPSFNNFPHSTKIPFHPPKESPLRPFLRSPKKPIQALPPPPPNQDCISFSCSEPYTNSPPGVPCMCVWPMRVGLRLSVPLYTFFPLVSELASEIATGVFMKQSQVRIMGANTATDQPDKTDALIDLIPLGEIFENTTAFIASERFWHKQVVIKNSYFGDYEVLYVSYPGLPPSPPLPPSSVNMIDGGPYSNNGNNGRTIKPLGVDIQKKQHKSGLSKGIIAIIALSAFLAIVLCSATVLALSKFRDRVPESQPTSTPRTFPPSLVKAPGTAGPSVASASTSFRSSIAAYAGSAKTFSMNEIEKATDNFHPSRILGEGGFGLVYSGNLEDGSKVAFKVLKREDHHGDREFLSEVEMLSRLHHRNLVKLIGICTELSFRCLVYELIPNGSVESHLHGVDREKSPLDWSTRIKIALGAARGLAYLHEDSSPHVIHRDFKSSNILLENDFTPKVSDFGLARTAADEDNRHISTRVMGTFGYVAPEYAMTGHLLVKSDVYSYGVVLLELLTGRKPVDFSQPPGQENLVAWARPLLTSREGLEALIDPSLGANIPFDSVAKVAAIASMCVQPEVSDRPFMGEVVQALKLVCNECDEAKEAGSTNSSQEELSSDFITASEQLPDSFRGHFAAANYDYGVDIENGLAASELFSSSARFGRQVSGSFRRHSYSGPLRTGRSKRLWQIIRNLSGGSVSEHGVMLK</sequence>
<evidence type="ECO:0000313" key="2">
    <source>
        <dbReference type="Proteomes" id="UP001177021"/>
    </source>
</evidence>
<gene>
    <name evidence="1" type="ORF">MILVUS5_LOCUS8262</name>
</gene>
<accession>A0ACB0J2F2</accession>
<keyword evidence="2" id="KW-1185">Reference proteome</keyword>
<protein>
    <submittedName>
        <fullName evidence="1">Uncharacterized protein</fullName>
    </submittedName>
</protein>